<dbReference type="EMBL" id="LHPF02000001">
    <property type="protein sequence ID" value="PSC76205.1"/>
    <property type="molecule type" value="Genomic_DNA"/>
</dbReference>
<keyword evidence="4" id="KW-0156">Chromatin regulator</keyword>
<dbReference type="InterPro" id="IPR023696">
    <property type="entry name" value="Ureohydrolase_dom_sf"/>
</dbReference>
<dbReference type="PANTHER" id="PTHR10625">
    <property type="entry name" value="HISTONE DEACETYLASE HDAC1-RELATED"/>
    <property type="match status" value="1"/>
</dbReference>
<dbReference type="PANTHER" id="PTHR10625:SF39">
    <property type="entry name" value="HISTONE DEACETYLASE 9"/>
    <property type="match status" value="1"/>
</dbReference>
<keyword evidence="6" id="KW-0479">Metal-binding</keyword>
<comment type="similarity">
    <text evidence="1">Belongs to the histone deacetylase family. HD type 1 subfamily.</text>
</comment>
<dbReference type="OrthoDB" id="1918432at2759"/>
<organism evidence="9 10">
    <name type="scientific">Micractinium conductrix</name>
    <dbReference type="NCBI Taxonomy" id="554055"/>
    <lineage>
        <taxon>Eukaryota</taxon>
        <taxon>Viridiplantae</taxon>
        <taxon>Chlorophyta</taxon>
        <taxon>core chlorophytes</taxon>
        <taxon>Trebouxiophyceae</taxon>
        <taxon>Chlorellales</taxon>
        <taxon>Chlorellaceae</taxon>
        <taxon>Chlorella clade</taxon>
        <taxon>Micractinium</taxon>
    </lineage>
</organism>
<keyword evidence="6" id="KW-0862">Zinc</keyword>
<feature type="region of interest" description="Disordered" evidence="7">
    <location>
        <begin position="831"/>
        <end position="853"/>
    </location>
</feature>
<dbReference type="Proteomes" id="UP000239649">
    <property type="component" value="Unassembled WGS sequence"/>
</dbReference>
<feature type="compositionally biased region" description="Low complexity" evidence="7">
    <location>
        <begin position="791"/>
        <end position="800"/>
    </location>
</feature>
<keyword evidence="3" id="KW-0378">Hydrolase</keyword>
<reference evidence="9 10" key="1">
    <citation type="journal article" date="2018" name="Plant J.">
        <title>Genome sequences of Chlorella sorokiniana UTEX 1602 and Micractinium conductrix SAG 241.80: implications to maltose excretion by a green alga.</title>
        <authorList>
            <person name="Arriola M.B."/>
            <person name="Velmurugan N."/>
            <person name="Zhang Y."/>
            <person name="Plunkett M.H."/>
            <person name="Hondzo H."/>
            <person name="Barney B.M."/>
        </authorList>
    </citation>
    <scope>NUCLEOTIDE SEQUENCE [LARGE SCALE GENOMIC DNA]</scope>
    <source>
        <strain evidence="9 10">SAG 241.80</strain>
    </source>
</reference>
<sequence>MAGSGRKNKIAYFYDSDYTGYYYGPDHPMKPQRMAMTHQLVLGYGLHKHMQVYRPRLAQYGELTSFHSPEFINMLRDTTPEMQKAKWDSYLKWGIEYDCPIFHGLFKFIRQYAAGSIDGAYKLNHGQADIAINWAGGLHHAKKAEASGFCFVNDCVLGILELLKHHARVLYIDIDIHHGDGVEEAFYTTDRVMTVSFHLKQEWGGQPFFPGTGALEETGEYQGKGYSLNVPLVQGIDTEQYLGLFKPIISKVMETFQPGAVVLQCGADSLVGDRLGMFSLTLEGHAEAVRFVKSFGLPMLVLGGGGYTKTTVARAWTLETAVLCDQSVEDALPQQMYLEYFSPEYRLNYNRRPSWPNQNKREEVEKIKATLLEQLQQLRGAPGFAMTQRPPEGLEPEFTEDDEDAVHGRLKRYVKTHFEHTLKCACNRKRLRRLIRAGRLGPCWAPLEPGQGAECPVCMELFGKLNNTACCHQPICTECFISVVAPCGGVGVRCPYCTAAALQVYLPPSGHARSSGDARSGSSGGAAAACAHAAEGPLTPEQDGANPAAAATPASPAAAAAELRATSRALLLRNTSGGSTGSHASASTAALSSQPSTSLSEVEVWADEGALAALAAEADEAAAADVFAPAGRPAKQQAAPGSSRHSGKGLLPLSLQQRVEGLAAAAAEARRQAGPAVAAMVHLPAAAAPAAAAGGGSNGSSSRAGAGTAAAPGGGNQAAGAEQPGLADGPALLLNPDGSEQLVLLSSKAGEPAGSEQQDAAPPSYQPPATPDDERVRQAIALSDAALLQHAGPSRPRPSGAGAGGASASGGSSAWLESLQHADAALQAAVARNDAQRFSGAAAGSAADAQLAE</sequence>
<proteinExistence type="inferred from homology"/>
<feature type="region of interest" description="Disordered" evidence="7">
    <location>
        <begin position="749"/>
        <end position="813"/>
    </location>
</feature>
<evidence type="ECO:0000256" key="1">
    <source>
        <dbReference type="ARBA" id="ARBA00006457"/>
    </source>
</evidence>
<dbReference type="PRINTS" id="PR01270">
    <property type="entry name" value="HDASUPER"/>
</dbReference>
<gene>
    <name evidence="9" type="primary">g32</name>
    <name evidence="9" type="ORF">C2E20_0032</name>
</gene>
<dbReference type="SUPFAM" id="SSF52768">
    <property type="entry name" value="Arginase/deacetylase"/>
    <property type="match status" value="1"/>
</dbReference>
<dbReference type="Pfam" id="PF00850">
    <property type="entry name" value="Hist_deacetyl"/>
    <property type="match status" value="1"/>
</dbReference>
<dbReference type="GO" id="GO:0040029">
    <property type="term" value="P:epigenetic regulation of gene expression"/>
    <property type="evidence" value="ECO:0007669"/>
    <property type="project" value="TreeGrafter"/>
</dbReference>
<feature type="compositionally biased region" description="Low complexity" evidence="7">
    <location>
        <begin position="699"/>
        <end position="711"/>
    </location>
</feature>
<comment type="catalytic activity">
    <reaction evidence="5">
        <text>N(6)-acetyl-L-lysyl-[histone] + H2O = L-lysyl-[histone] + acetate</text>
        <dbReference type="Rhea" id="RHEA:58196"/>
        <dbReference type="Rhea" id="RHEA-COMP:9845"/>
        <dbReference type="Rhea" id="RHEA-COMP:11338"/>
        <dbReference type="ChEBI" id="CHEBI:15377"/>
        <dbReference type="ChEBI" id="CHEBI:29969"/>
        <dbReference type="ChEBI" id="CHEBI:30089"/>
        <dbReference type="ChEBI" id="CHEBI:61930"/>
        <dbReference type="EC" id="3.5.1.98"/>
    </reaction>
</comment>
<dbReference type="InterPro" id="IPR037138">
    <property type="entry name" value="His_deacetylse_dom_sf"/>
</dbReference>
<dbReference type="InterPro" id="IPR023801">
    <property type="entry name" value="His_deacetylse_dom"/>
</dbReference>
<evidence type="ECO:0000256" key="4">
    <source>
        <dbReference type="ARBA" id="ARBA00022853"/>
    </source>
</evidence>
<dbReference type="EC" id="3.5.1.98" evidence="2"/>
<dbReference type="PROSITE" id="PS50089">
    <property type="entry name" value="ZF_RING_2"/>
    <property type="match status" value="1"/>
</dbReference>
<keyword evidence="10" id="KW-1185">Reference proteome</keyword>
<feature type="region of interest" description="Disordered" evidence="7">
    <location>
        <begin position="536"/>
        <end position="557"/>
    </location>
</feature>
<feature type="region of interest" description="Disordered" evidence="7">
    <location>
        <begin position="690"/>
        <end position="734"/>
    </location>
</feature>
<dbReference type="InterPro" id="IPR001841">
    <property type="entry name" value="Znf_RING"/>
</dbReference>
<protein>
    <recommendedName>
        <fullName evidence="2">histone deacetylase</fullName>
        <ecNumber evidence="2">3.5.1.98</ecNumber>
    </recommendedName>
</protein>
<evidence type="ECO:0000256" key="5">
    <source>
        <dbReference type="ARBA" id="ARBA00048287"/>
    </source>
</evidence>
<evidence type="ECO:0000256" key="3">
    <source>
        <dbReference type="ARBA" id="ARBA00022801"/>
    </source>
</evidence>
<evidence type="ECO:0000256" key="2">
    <source>
        <dbReference type="ARBA" id="ARBA00012111"/>
    </source>
</evidence>
<dbReference type="PRINTS" id="PR01271">
    <property type="entry name" value="HISDACETLASE"/>
</dbReference>
<dbReference type="CDD" id="cd09991">
    <property type="entry name" value="HDAC_classI"/>
    <property type="match status" value="1"/>
</dbReference>
<evidence type="ECO:0000313" key="10">
    <source>
        <dbReference type="Proteomes" id="UP000239649"/>
    </source>
</evidence>
<dbReference type="GO" id="GO:0008270">
    <property type="term" value="F:zinc ion binding"/>
    <property type="evidence" value="ECO:0007669"/>
    <property type="project" value="UniProtKB-KW"/>
</dbReference>
<dbReference type="STRING" id="554055.A0A2P6VQ67"/>
<name>A0A2P6VQ67_9CHLO</name>
<evidence type="ECO:0000313" key="9">
    <source>
        <dbReference type="EMBL" id="PSC76205.1"/>
    </source>
</evidence>
<comment type="caution">
    <text evidence="9">The sequence shown here is derived from an EMBL/GenBank/DDBJ whole genome shotgun (WGS) entry which is preliminary data.</text>
</comment>
<dbReference type="AlphaFoldDB" id="A0A2P6VQ67"/>
<feature type="domain" description="RING-type" evidence="8">
    <location>
        <begin position="455"/>
        <end position="498"/>
    </location>
</feature>
<dbReference type="GO" id="GO:0141221">
    <property type="term" value="F:histone deacetylase activity, hydrolytic mechanism"/>
    <property type="evidence" value="ECO:0007669"/>
    <property type="project" value="UniProtKB-EC"/>
</dbReference>
<evidence type="ECO:0000259" key="8">
    <source>
        <dbReference type="PROSITE" id="PS50089"/>
    </source>
</evidence>
<dbReference type="GO" id="GO:0005634">
    <property type="term" value="C:nucleus"/>
    <property type="evidence" value="ECO:0007669"/>
    <property type="project" value="TreeGrafter"/>
</dbReference>
<dbReference type="InterPro" id="IPR000286">
    <property type="entry name" value="HDACs"/>
</dbReference>
<accession>A0A2P6VQ67</accession>
<keyword evidence="6" id="KW-0863">Zinc-finger</keyword>
<dbReference type="Gene3D" id="3.40.800.20">
    <property type="entry name" value="Histone deacetylase domain"/>
    <property type="match status" value="1"/>
</dbReference>
<evidence type="ECO:0000256" key="6">
    <source>
        <dbReference type="PROSITE-ProRule" id="PRU00175"/>
    </source>
</evidence>
<dbReference type="InterPro" id="IPR003084">
    <property type="entry name" value="HDAC_I/II"/>
</dbReference>
<feature type="compositionally biased region" description="Low complexity" evidence="7">
    <location>
        <begin position="545"/>
        <end position="557"/>
    </location>
</feature>
<feature type="region of interest" description="Disordered" evidence="7">
    <location>
        <begin position="574"/>
        <end position="596"/>
    </location>
</feature>
<evidence type="ECO:0000256" key="7">
    <source>
        <dbReference type="SAM" id="MobiDB-lite"/>
    </source>
</evidence>